<keyword evidence="7" id="KW-0325">Glycoprotein</keyword>
<dbReference type="InterPro" id="IPR012419">
    <property type="entry name" value="Cas1_AcylTrans_dom"/>
</dbReference>
<sequence length="927" mass="105990">MSRLRVTIPSAPTRIAAVVEKAFQALISVIIVCVIYRYCWIGRSNPNSPLPTTPYSETLTANDQLADISDPYKCGALLNKGQWLDPGPRWSSKNPFQNWQPPGCMMYEYKRKDIQECFKERRLVFIGDSTTRQIFWAVAKKMDQRRAEEQITEHLDLDLADKHKDLEFSSSGVTVQFIWDPYLNSTGLDRELKSFNANPAQDSKTDESAGLILLGAPGLWYARHGQENFFKDFRDSIEHVIPFMDHDGGEHALRAAASQSFPSKRKSPNFLLLAPVQVPWYQALSPSREETITPEKIDQMNDYLQQVSAHSEADIVWSFSLMTWAGQGEYEESGLHVVDNVAHRKADVLLNLRCNADSVGRGYPHDRTCCNNYRQPNLIQWLFVLVGMILLPSVFLLRRKHFLRIGRLLPQPEVLGALMTFALAICYCYYADRTQLFEKEHKQFHKREVLIASSAILIAGLLSVRMNNPSSPSKGNYEVGAHAFDYGFLSRDQTDEWKGWMQFLILIYHYTHGSKILWLFEIMRNLVAGYLFMTGYGHTMYFLRREDYSFERVASVLIRLNMLTCALAYMMRTDYMAHYFVPLVSFWFLVVYFTLKIRQEKNSSTGFLLGKIFISAGLTTAFIKIPGVLEVLAFILKYTFAISWNMQEWRYRAGMDMFIVYIGMITAILYLRLMRIKTASVSGTSKIDILLRPVARHPTPFKTIAIIASVILLPGFRLLTQRSPDKEDYLWWHPYISAIPILAFVTLRNSHSILRSYHSTIFAWLGRCSLETFVLQSHIWMAADLKGILRLGVWDRWTEAALLTVVFVWVAWRVEGATERITGWIVDGGWTGGGASGGQVQGQKYHTSHELGGLGATLKPDLLPMIEDGEGTPSKSFRFGNWGEDANGNVTGVRWWRNTIVRGMSTDLRWRVGGILVGLWVGNWVYR</sequence>
<dbReference type="Pfam" id="PF07779">
    <property type="entry name" value="Cas1_AcylT"/>
    <property type="match status" value="1"/>
</dbReference>
<feature type="transmembrane region" description="Helical" evidence="8">
    <location>
        <begin position="449"/>
        <end position="466"/>
    </location>
</feature>
<evidence type="ECO:0000256" key="6">
    <source>
        <dbReference type="ARBA" id="ARBA00023136"/>
    </source>
</evidence>
<feature type="transmembrane region" description="Helical" evidence="8">
    <location>
        <begin position="731"/>
        <end position="747"/>
    </location>
</feature>
<dbReference type="EMBL" id="JABFCT010000008">
    <property type="protein sequence ID" value="KAF5873808.1"/>
    <property type="molecule type" value="Genomic_DNA"/>
</dbReference>
<dbReference type="Proteomes" id="UP000531561">
    <property type="component" value="Unassembled WGS sequence"/>
</dbReference>
<keyword evidence="5 8" id="KW-1133">Transmembrane helix</keyword>
<comment type="caution">
    <text evidence="10">The sequence shown here is derived from an EMBL/GenBank/DDBJ whole genome shotgun (WGS) entry which is preliminary data.</text>
</comment>
<dbReference type="AlphaFoldDB" id="A0A8H6AUH3"/>
<accession>A0A8H6AUH3</accession>
<dbReference type="RefSeq" id="XP_037192754.1">
    <property type="nucleotide sequence ID" value="XM_037335659.1"/>
</dbReference>
<comment type="subcellular location">
    <subcellularLocation>
        <location evidence="1">Membrane</location>
        <topology evidence="1">Multi-pass membrane protein</topology>
    </subcellularLocation>
</comment>
<evidence type="ECO:0000256" key="1">
    <source>
        <dbReference type="ARBA" id="ARBA00004141"/>
    </source>
</evidence>
<reference evidence="10 11" key="1">
    <citation type="journal article" date="2020" name="Phytopathology">
        <title>A high-quality genome resource of Botrytis fragariae, a new and rapidly spreading fungal pathogen causing strawberry gray mold in the U.S.A.</title>
        <authorList>
            <person name="Wu Y."/>
            <person name="Saski C.A."/>
            <person name="Schnabel G."/>
            <person name="Xiao S."/>
            <person name="Hu M."/>
        </authorList>
    </citation>
    <scope>NUCLEOTIDE SEQUENCE [LARGE SCALE GENOMIC DNA]</scope>
    <source>
        <strain evidence="10 11">BVB16</strain>
    </source>
</reference>
<dbReference type="OrthoDB" id="1932925at2759"/>
<feature type="transmembrane region" description="Helical" evidence="8">
    <location>
        <begin position="649"/>
        <end position="671"/>
    </location>
</feature>
<dbReference type="GO" id="GO:0016740">
    <property type="term" value="F:transferase activity"/>
    <property type="evidence" value="ECO:0007669"/>
    <property type="project" value="UniProtKB-KW"/>
</dbReference>
<feature type="transmembrane region" description="Helical" evidence="8">
    <location>
        <begin position="607"/>
        <end position="629"/>
    </location>
</feature>
<keyword evidence="6 8" id="KW-0472">Membrane</keyword>
<evidence type="ECO:0000313" key="10">
    <source>
        <dbReference type="EMBL" id="KAF5873808.1"/>
    </source>
</evidence>
<proteinExistence type="inferred from homology"/>
<keyword evidence="4 8" id="KW-0812">Transmembrane</keyword>
<comment type="similarity">
    <text evidence="2">Belongs to the PC-esterase family. CASD1 subfamily.</text>
</comment>
<evidence type="ECO:0000256" key="3">
    <source>
        <dbReference type="ARBA" id="ARBA00022679"/>
    </source>
</evidence>
<protein>
    <submittedName>
        <fullName evidence="10">Putative cas1 domain-containing protein</fullName>
    </submittedName>
</protein>
<name>A0A8H6AUH3_9HELO</name>
<dbReference type="GO" id="GO:0005794">
    <property type="term" value="C:Golgi apparatus"/>
    <property type="evidence" value="ECO:0007669"/>
    <property type="project" value="UniProtKB-ARBA"/>
</dbReference>
<evidence type="ECO:0000256" key="4">
    <source>
        <dbReference type="ARBA" id="ARBA00022692"/>
    </source>
</evidence>
<keyword evidence="11" id="KW-1185">Reference proteome</keyword>
<evidence type="ECO:0000256" key="7">
    <source>
        <dbReference type="ARBA" id="ARBA00023180"/>
    </source>
</evidence>
<evidence type="ECO:0000259" key="9">
    <source>
        <dbReference type="Pfam" id="PF07779"/>
    </source>
</evidence>
<dbReference type="GeneID" id="59259351"/>
<dbReference type="PANTHER" id="PTHR13533">
    <property type="entry name" value="N-ACETYLNEURAMINATE 9-O-ACETYLTRANSFERASE"/>
    <property type="match status" value="1"/>
</dbReference>
<gene>
    <name evidence="10" type="ORF">Bfra_005275</name>
</gene>
<evidence type="ECO:0000256" key="8">
    <source>
        <dbReference type="SAM" id="Phobius"/>
    </source>
</evidence>
<feature type="transmembrane region" description="Helical" evidence="8">
    <location>
        <begin position="378"/>
        <end position="397"/>
    </location>
</feature>
<feature type="domain" description="Cas1p 10 TM acyl transferase" evidence="9">
    <location>
        <begin position="364"/>
        <end position="828"/>
    </location>
</feature>
<organism evidence="10 11">
    <name type="scientific">Botrytis fragariae</name>
    <dbReference type="NCBI Taxonomy" id="1964551"/>
    <lineage>
        <taxon>Eukaryota</taxon>
        <taxon>Fungi</taxon>
        <taxon>Dikarya</taxon>
        <taxon>Ascomycota</taxon>
        <taxon>Pezizomycotina</taxon>
        <taxon>Leotiomycetes</taxon>
        <taxon>Helotiales</taxon>
        <taxon>Sclerotiniaceae</taxon>
        <taxon>Botrytis</taxon>
    </lineage>
</organism>
<dbReference type="GO" id="GO:0016020">
    <property type="term" value="C:membrane"/>
    <property type="evidence" value="ECO:0007669"/>
    <property type="project" value="UniProtKB-SubCell"/>
</dbReference>
<evidence type="ECO:0000256" key="2">
    <source>
        <dbReference type="ARBA" id="ARBA00010666"/>
    </source>
</evidence>
<evidence type="ECO:0000256" key="5">
    <source>
        <dbReference type="ARBA" id="ARBA00022989"/>
    </source>
</evidence>
<dbReference type="PANTHER" id="PTHR13533:SF1">
    <property type="entry name" value="N-ACETYLNEURAMINATE 9-O-ACETYLTRANSFERASE"/>
    <property type="match status" value="1"/>
</dbReference>
<dbReference type="GO" id="GO:0005975">
    <property type="term" value="P:carbohydrate metabolic process"/>
    <property type="evidence" value="ECO:0007669"/>
    <property type="project" value="UniProtKB-ARBA"/>
</dbReference>
<evidence type="ECO:0000313" key="11">
    <source>
        <dbReference type="Proteomes" id="UP000531561"/>
    </source>
</evidence>
<feature type="transmembrane region" description="Helical" evidence="8">
    <location>
        <begin position="577"/>
        <end position="595"/>
    </location>
</feature>
<keyword evidence="3" id="KW-0808">Transferase</keyword>
<feature type="transmembrane region" description="Helical" evidence="8">
    <location>
        <begin position="701"/>
        <end position="719"/>
    </location>
</feature>